<accession>A0A919KNL4</accession>
<dbReference type="GO" id="GO:0046872">
    <property type="term" value="F:metal ion binding"/>
    <property type="evidence" value="ECO:0007669"/>
    <property type="project" value="UniProtKB-KW"/>
</dbReference>
<proteinExistence type="inferred from homology"/>
<organism evidence="5 6">
    <name type="scientific">Promicromonospora soli</name>
    <dbReference type="NCBI Taxonomy" id="2035533"/>
    <lineage>
        <taxon>Bacteria</taxon>
        <taxon>Bacillati</taxon>
        <taxon>Actinomycetota</taxon>
        <taxon>Actinomycetes</taxon>
        <taxon>Micrococcales</taxon>
        <taxon>Promicromonosporaceae</taxon>
        <taxon>Promicromonospora</taxon>
    </lineage>
</organism>
<dbReference type="PANTHER" id="PTHR43344:SF13">
    <property type="entry name" value="PHOSPHATASE RV3661-RELATED"/>
    <property type="match status" value="1"/>
</dbReference>
<keyword evidence="2" id="KW-0479">Metal-binding</keyword>
<comment type="similarity">
    <text evidence="1">Belongs to the HAD-like hydrolase superfamily. SerB family.</text>
</comment>
<protein>
    <recommendedName>
        <fullName evidence="7">HAD superfamily hydrolase (TIGR01490 family)</fullName>
    </recommendedName>
</protein>
<evidence type="ECO:0000256" key="4">
    <source>
        <dbReference type="ARBA" id="ARBA00022842"/>
    </source>
</evidence>
<dbReference type="Gene3D" id="1.20.1440.100">
    <property type="entry name" value="SG protein - dephosphorylation function"/>
    <property type="match status" value="1"/>
</dbReference>
<reference evidence="5" key="2">
    <citation type="submission" date="2020-09" db="EMBL/GenBank/DDBJ databases">
        <authorList>
            <person name="Sun Q."/>
            <person name="Zhou Y."/>
        </authorList>
    </citation>
    <scope>NUCLEOTIDE SEQUENCE</scope>
    <source>
        <strain evidence="5">CGMCC 4.7398</strain>
    </source>
</reference>
<dbReference type="InterPro" id="IPR023214">
    <property type="entry name" value="HAD_sf"/>
</dbReference>
<name>A0A919KNL4_9MICO</name>
<dbReference type="SUPFAM" id="SSF56784">
    <property type="entry name" value="HAD-like"/>
    <property type="match status" value="1"/>
</dbReference>
<evidence type="ECO:0000256" key="2">
    <source>
        <dbReference type="ARBA" id="ARBA00022723"/>
    </source>
</evidence>
<dbReference type="Proteomes" id="UP000627369">
    <property type="component" value="Unassembled WGS sequence"/>
</dbReference>
<evidence type="ECO:0000256" key="3">
    <source>
        <dbReference type="ARBA" id="ARBA00022801"/>
    </source>
</evidence>
<evidence type="ECO:0008006" key="7">
    <source>
        <dbReference type="Google" id="ProtNLM"/>
    </source>
</evidence>
<evidence type="ECO:0000256" key="1">
    <source>
        <dbReference type="ARBA" id="ARBA00009184"/>
    </source>
</evidence>
<dbReference type="EMBL" id="BNAS01000001">
    <property type="protein sequence ID" value="GHH67155.1"/>
    <property type="molecule type" value="Genomic_DNA"/>
</dbReference>
<keyword evidence="4" id="KW-0460">Magnesium</keyword>
<keyword evidence="6" id="KW-1185">Reference proteome</keyword>
<dbReference type="RefSeq" id="WP_189667963.1">
    <property type="nucleotide sequence ID" value="NZ_BNAS01000001.1"/>
</dbReference>
<dbReference type="Pfam" id="PF12710">
    <property type="entry name" value="HAD"/>
    <property type="match status" value="1"/>
</dbReference>
<reference evidence="5" key="1">
    <citation type="journal article" date="2014" name="Int. J. Syst. Evol. Microbiol.">
        <title>Complete genome sequence of Corynebacterium casei LMG S-19264T (=DSM 44701T), isolated from a smear-ripened cheese.</title>
        <authorList>
            <consortium name="US DOE Joint Genome Institute (JGI-PGF)"/>
            <person name="Walter F."/>
            <person name="Albersmeier A."/>
            <person name="Kalinowski J."/>
            <person name="Ruckert C."/>
        </authorList>
    </citation>
    <scope>NUCLEOTIDE SEQUENCE</scope>
    <source>
        <strain evidence="5">CGMCC 4.7398</strain>
    </source>
</reference>
<sequence>MDVKAVYTDIDGTVTHGSSIFDLLRFDAGRRDQTRAGETFVAALTDAARAGTPRAVTNRRYFRWWAGRTVADVDDTARAWLDRQRSDGGPWFVDTVADEIEAHLARGAHLVAVSASFPPALAAVRTRWPGMSLLTTIAHVRDGRYTGTVETPLVGQAKADAVISHAQLHGVDLSEAVGYGDHASDLPFLRILGSGYLVGQRGCMVPVG</sequence>
<dbReference type="AlphaFoldDB" id="A0A919KNL4"/>
<dbReference type="Gene3D" id="3.40.50.1000">
    <property type="entry name" value="HAD superfamily/HAD-like"/>
    <property type="match status" value="1"/>
</dbReference>
<dbReference type="InterPro" id="IPR036412">
    <property type="entry name" value="HAD-like_sf"/>
</dbReference>
<evidence type="ECO:0000313" key="5">
    <source>
        <dbReference type="EMBL" id="GHH67155.1"/>
    </source>
</evidence>
<dbReference type="InterPro" id="IPR050582">
    <property type="entry name" value="HAD-like_SerB"/>
</dbReference>
<comment type="caution">
    <text evidence="5">The sequence shown here is derived from an EMBL/GenBank/DDBJ whole genome shotgun (WGS) entry which is preliminary data.</text>
</comment>
<keyword evidence="3" id="KW-0378">Hydrolase</keyword>
<gene>
    <name evidence="5" type="primary">mmyP</name>
    <name evidence="5" type="ORF">GCM10017772_08320</name>
</gene>
<dbReference type="PANTHER" id="PTHR43344">
    <property type="entry name" value="PHOSPHOSERINE PHOSPHATASE"/>
    <property type="match status" value="1"/>
</dbReference>
<dbReference type="GO" id="GO:0016787">
    <property type="term" value="F:hydrolase activity"/>
    <property type="evidence" value="ECO:0007669"/>
    <property type="project" value="UniProtKB-KW"/>
</dbReference>
<evidence type="ECO:0000313" key="6">
    <source>
        <dbReference type="Proteomes" id="UP000627369"/>
    </source>
</evidence>